<dbReference type="Pfam" id="PF00583">
    <property type="entry name" value="Acetyltransf_1"/>
    <property type="match status" value="1"/>
</dbReference>
<reference evidence="6" key="1">
    <citation type="submission" date="2015-12" db="EMBL/GenBank/DDBJ databases">
        <authorList>
            <person name="Nair G.R."/>
            <person name="Kaur G."/>
            <person name="Mayilraj S."/>
        </authorList>
    </citation>
    <scope>NUCLEOTIDE SEQUENCE [LARGE SCALE GENOMIC DNA]</scope>
    <source>
        <strain evidence="6">CD08_4</strain>
    </source>
</reference>
<feature type="compositionally biased region" description="Low complexity" evidence="3">
    <location>
        <begin position="141"/>
        <end position="158"/>
    </location>
</feature>
<protein>
    <submittedName>
        <fullName evidence="5">Ribosomal-protein-alanine acetyltransferase</fullName>
    </submittedName>
</protein>
<dbReference type="AlphaFoldDB" id="A0A0W8IQG6"/>
<dbReference type="InterPro" id="IPR016181">
    <property type="entry name" value="Acyl_CoA_acyltransferase"/>
</dbReference>
<feature type="region of interest" description="Disordered" evidence="3">
    <location>
        <begin position="141"/>
        <end position="165"/>
    </location>
</feature>
<sequence>MVPADLAAVHALERRLFPVDAWPLEMFSAELAQPVCWYWVAEQDGEIVGYAGLMCIRPVGDVQTIAVVPEHEGRGIGSALLRTLHAQARELGATEVLLEVRADNPRAQRLYRRFGYEQIHVRPRYYRDGADALIMRLDLAAPSAPGTPGAPDAPTEPDTPTEETP</sequence>
<keyword evidence="1 5" id="KW-0808">Transferase</keyword>
<dbReference type="GO" id="GO:0008080">
    <property type="term" value="F:N-acetyltransferase activity"/>
    <property type="evidence" value="ECO:0007669"/>
    <property type="project" value="InterPro"/>
</dbReference>
<proteinExistence type="predicted"/>
<dbReference type="Gene3D" id="3.40.630.30">
    <property type="match status" value="1"/>
</dbReference>
<evidence type="ECO:0000259" key="4">
    <source>
        <dbReference type="PROSITE" id="PS51186"/>
    </source>
</evidence>
<dbReference type="PANTHER" id="PTHR43877">
    <property type="entry name" value="AMINOALKYLPHOSPHONATE N-ACETYLTRANSFERASE-RELATED-RELATED"/>
    <property type="match status" value="1"/>
</dbReference>
<dbReference type="EMBL" id="LQBK01000002">
    <property type="protein sequence ID" value="KUG62196.1"/>
    <property type="molecule type" value="Genomic_DNA"/>
</dbReference>
<accession>A0A0W8IQG6</accession>
<keyword evidence="2" id="KW-0012">Acyltransferase</keyword>
<name>A0A0W8IQG6_KOCRO</name>
<dbReference type="InterPro" id="IPR050832">
    <property type="entry name" value="Bact_Acetyltransf"/>
</dbReference>
<dbReference type="Proteomes" id="UP000053512">
    <property type="component" value="Unassembled WGS sequence"/>
</dbReference>
<organism evidence="5 6">
    <name type="scientific">Kocuria rosea subsp. polaris</name>
    <dbReference type="NCBI Taxonomy" id="136273"/>
    <lineage>
        <taxon>Bacteria</taxon>
        <taxon>Bacillati</taxon>
        <taxon>Actinomycetota</taxon>
        <taxon>Actinomycetes</taxon>
        <taxon>Micrococcales</taxon>
        <taxon>Micrococcaceae</taxon>
        <taxon>Kocuria</taxon>
    </lineage>
</organism>
<evidence type="ECO:0000256" key="1">
    <source>
        <dbReference type="ARBA" id="ARBA00022679"/>
    </source>
</evidence>
<feature type="domain" description="N-acetyltransferase" evidence="4">
    <location>
        <begin position="1"/>
        <end position="140"/>
    </location>
</feature>
<dbReference type="SUPFAM" id="SSF55729">
    <property type="entry name" value="Acyl-CoA N-acyltransferases (Nat)"/>
    <property type="match status" value="1"/>
</dbReference>
<comment type="caution">
    <text evidence="5">The sequence shown here is derived from an EMBL/GenBank/DDBJ whole genome shotgun (WGS) entry which is preliminary data.</text>
</comment>
<dbReference type="PROSITE" id="PS51186">
    <property type="entry name" value="GNAT"/>
    <property type="match status" value="1"/>
</dbReference>
<dbReference type="STRING" id="136273.GY22_05510"/>
<dbReference type="InterPro" id="IPR006464">
    <property type="entry name" value="AcTrfase_RimI/Ard1"/>
</dbReference>
<evidence type="ECO:0000313" key="6">
    <source>
        <dbReference type="Proteomes" id="UP000053512"/>
    </source>
</evidence>
<dbReference type="InterPro" id="IPR000182">
    <property type="entry name" value="GNAT_dom"/>
</dbReference>
<gene>
    <name evidence="5" type="ORF">AVL61_03785</name>
</gene>
<dbReference type="CDD" id="cd04301">
    <property type="entry name" value="NAT_SF"/>
    <property type="match status" value="1"/>
</dbReference>
<evidence type="ECO:0000313" key="5">
    <source>
        <dbReference type="EMBL" id="KUG62196.1"/>
    </source>
</evidence>
<evidence type="ECO:0000256" key="2">
    <source>
        <dbReference type="ARBA" id="ARBA00023315"/>
    </source>
</evidence>
<evidence type="ECO:0000256" key="3">
    <source>
        <dbReference type="SAM" id="MobiDB-lite"/>
    </source>
</evidence>
<dbReference type="NCBIfam" id="TIGR01575">
    <property type="entry name" value="rimI"/>
    <property type="match status" value="1"/>
</dbReference>
<dbReference type="RefSeq" id="WP_058872562.1">
    <property type="nucleotide sequence ID" value="NZ_LQBK01000002.1"/>
</dbReference>